<dbReference type="GeneID" id="93644247"/>
<evidence type="ECO:0000256" key="1">
    <source>
        <dbReference type="SAM" id="MobiDB-lite"/>
    </source>
</evidence>
<dbReference type="Gene3D" id="2.30.110.10">
    <property type="entry name" value="Electron Transport, Fmn-binding Protein, Chain A"/>
    <property type="match status" value="1"/>
</dbReference>
<evidence type="ECO:0000313" key="4">
    <source>
        <dbReference type="Proteomes" id="UP000031829"/>
    </source>
</evidence>
<dbReference type="HOGENOM" id="CLU_085054_1_0_9"/>
<dbReference type="InterPro" id="IPR012349">
    <property type="entry name" value="Split_barrel_FMN-bd"/>
</dbReference>
<dbReference type="PANTHER" id="PTHR42815">
    <property type="entry name" value="FAD-BINDING, PUTATIVE (AFU_ORTHOLOGUE AFUA_6G07600)-RELATED"/>
    <property type="match status" value="1"/>
</dbReference>
<name>A0A0B6AJK8_PRIM2</name>
<protein>
    <submittedName>
        <fullName evidence="3">Pyridoxamine 5'-phosphate oxidase, FMN-binding family protein</fullName>
    </submittedName>
</protein>
<dbReference type="KEGG" id="bmeg:BG04_760"/>
<dbReference type="AlphaFoldDB" id="A0A0B6AJK8"/>
<dbReference type="RefSeq" id="WP_034649650.1">
    <property type="nucleotide sequence ID" value="NZ_BCVB01000001.1"/>
</dbReference>
<organism evidence="3 4">
    <name type="scientific">Priestia megaterium (strain ATCC 14581 / DSM 32 / CCUG 1817 / JCM 2506 / NBRC 15308 / NCIMB 9376 / NCTC 10342 / NRRL B-14308 / VKM B-512 / Ford 19)</name>
    <name type="common">Bacillus megaterium</name>
    <dbReference type="NCBI Taxonomy" id="1348623"/>
    <lineage>
        <taxon>Bacteria</taxon>
        <taxon>Bacillati</taxon>
        <taxon>Bacillota</taxon>
        <taxon>Bacilli</taxon>
        <taxon>Bacillales</taxon>
        <taxon>Bacillaceae</taxon>
        <taxon>Priestia</taxon>
    </lineage>
</organism>
<reference evidence="3 4" key="1">
    <citation type="journal article" date="2015" name="Genome Announc.">
        <title>Complete genome sequences for 35 biothreat assay-relevant bacillus species.</title>
        <authorList>
            <person name="Johnson S.L."/>
            <person name="Daligault H.E."/>
            <person name="Davenport K.W."/>
            <person name="Jaissle J."/>
            <person name="Frey K.G."/>
            <person name="Ladner J.T."/>
            <person name="Broomall S.M."/>
            <person name="Bishop-Lilly K.A."/>
            <person name="Bruce D.C."/>
            <person name="Gibbons H.S."/>
            <person name="Coyne S.R."/>
            <person name="Lo C.C."/>
            <person name="Meincke L."/>
            <person name="Munk A.C."/>
            <person name="Koroleva G.I."/>
            <person name="Rosenzweig C.N."/>
            <person name="Palacios G.F."/>
            <person name="Redden C.L."/>
            <person name="Minogue T.D."/>
            <person name="Chain P.S."/>
        </authorList>
    </citation>
    <scope>NUCLEOTIDE SEQUENCE [LARGE SCALE GENOMIC DNA]</scope>
    <source>
        <strain evidence="4">ATCC 14581 / DSM 32 / JCM 2506 / NBRC 15308 / NCIMB 9376 / NCTC 10342 / NRRL B-14308 / VKM B-512</strain>
    </source>
</reference>
<feature type="compositionally biased region" description="Basic and acidic residues" evidence="1">
    <location>
        <begin position="197"/>
        <end position="213"/>
    </location>
</feature>
<proteinExistence type="predicted"/>
<feature type="domain" description="Pyridoxamine 5'-phosphate oxidase N-terminal" evidence="2">
    <location>
        <begin position="36"/>
        <end position="135"/>
    </location>
</feature>
<dbReference type="InterPro" id="IPR011576">
    <property type="entry name" value="Pyridox_Oxase_N"/>
</dbReference>
<dbReference type="InterPro" id="IPR024029">
    <property type="entry name" value="Pyridox_Oxase_FMN-dep"/>
</dbReference>
<sequence>MENSHFKEQVKTKEELRDIVGAPNKLAHQKIISYLDRHCREFIKHSPFVIIATADYKGICDSSPRGDHPGFVQVVDEKRLLIPERRGNQKVDSLENILSNPQIGLLFLIPGIEETLRINGKACIVKEKALLETMAVQNETPLLAMGVEVQECFLHCSKAFKRSKLWNPESWERVETLPSAAQIVAEHAGFSTLESRTNPEESKTQHLYEKKPL</sequence>
<dbReference type="NCBIfam" id="TIGR04025">
    <property type="entry name" value="PPOX_FMN_DR2398"/>
    <property type="match status" value="1"/>
</dbReference>
<evidence type="ECO:0000259" key="2">
    <source>
        <dbReference type="Pfam" id="PF01243"/>
    </source>
</evidence>
<gene>
    <name evidence="3" type="ORF">BG04_760</name>
</gene>
<dbReference type="PANTHER" id="PTHR42815:SF2">
    <property type="entry name" value="FAD-BINDING, PUTATIVE (AFU_ORTHOLOGUE AFUA_6G07600)-RELATED"/>
    <property type="match status" value="1"/>
</dbReference>
<dbReference type="Proteomes" id="UP000031829">
    <property type="component" value="Chromosome"/>
</dbReference>
<dbReference type="SUPFAM" id="SSF50475">
    <property type="entry name" value="FMN-binding split barrel"/>
    <property type="match status" value="1"/>
</dbReference>
<dbReference type="EMBL" id="CP009920">
    <property type="protein sequence ID" value="AJI21247.1"/>
    <property type="molecule type" value="Genomic_DNA"/>
</dbReference>
<dbReference type="Pfam" id="PF01243">
    <property type="entry name" value="PNPOx_N"/>
    <property type="match status" value="1"/>
</dbReference>
<accession>A0A0B6AJK8</accession>
<feature type="region of interest" description="Disordered" evidence="1">
    <location>
        <begin position="192"/>
        <end position="213"/>
    </location>
</feature>
<evidence type="ECO:0000313" key="3">
    <source>
        <dbReference type="EMBL" id="AJI21247.1"/>
    </source>
</evidence>